<dbReference type="EMBL" id="MK071998">
    <property type="protein sequence ID" value="AYV76781.1"/>
    <property type="molecule type" value="Genomic_DNA"/>
</dbReference>
<dbReference type="Pfam" id="PF01565">
    <property type="entry name" value="FAD_binding_4"/>
    <property type="match status" value="1"/>
</dbReference>
<protein>
    <submittedName>
        <fullName evidence="7">FAD-binding oxidoreductase</fullName>
    </submittedName>
</protein>
<keyword evidence="5" id="KW-0560">Oxidoreductase</keyword>
<dbReference type="InterPro" id="IPR016166">
    <property type="entry name" value="FAD-bd_PCMH"/>
</dbReference>
<dbReference type="GO" id="GO:0016491">
    <property type="term" value="F:oxidoreductase activity"/>
    <property type="evidence" value="ECO:0007669"/>
    <property type="project" value="UniProtKB-KW"/>
</dbReference>
<dbReference type="Gene3D" id="3.30.43.10">
    <property type="entry name" value="Uridine Diphospho-n-acetylenolpyruvylglucosamine Reductase, domain 2"/>
    <property type="match status" value="1"/>
</dbReference>
<name>A0A3G4ZS03_9VIRU</name>
<dbReference type="InterPro" id="IPR012951">
    <property type="entry name" value="BBE"/>
</dbReference>
<evidence type="ECO:0000313" key="7">
    <source>
        <dbReference type="EMBL" id="AYV76781.1"/>
    </source>
</evidence>
<dbReference type="Gene3D" id="3.40.462.20">
    <property type="match status" value="1"/>
</dbReference>
<feature type="domain" description="FAD-binding PCMH-type" evidence="6">
    <location>
        <begin position="53"/>
        <end position="248"/>
    </location>
</feature>
<dbReference type="GO" id="GO:0071949">
    <property type="term" value="F:FAD binding"/>
    <property type="evidence" value="ECO:0007669"/>
    <property type="project" value="InterPro"/>
</dbReference>
<evidence type="ECO:0000256" key="5">
    <source>
        <dbReference type="ARBA" id="ARBA00023002"/>
    </source>
</evidence>
<dbReference type="InterPro" id="IPR036318">
    <property type="entry name" value="FAD-bd_PCMH-like_sf"/>
</dbReference>
<accession>A0A3G4ZS03</accession>
<keyword evidence="4" id="KW-0274">FAD</keyword>
<dbReference type="InterPro" id="IPR050416">
    <property type="entry name" value="FAD-linked_Oxidoreductase"/>
</dbReference>
<dbReference type="PANTHER" id="PTHR42973:SF39">
    <property type="entry name" value="FAD-BINDING PCMH-TYPE DOMAIN-CONTAINING PROTEIN"/>
    <property type="match status" value="1"/>
</dbReference>
<evidence type="ECO:0000256" key="2">
    <source>
        <dbReference type="ARBA" id="ARBA00005466"/>
    </source>
</evidence>
<organism evidence="7">
    <name type="scientific">Barrevirus sp</name>
    <dbReference type="NCBI Taxonomy" id="2487763"/>
    <lineage>
        <taxon>Viruses</taxon>
        <taxon>Varidnaviria</taxon>
        <taxon>Bamfordvirae</taxon>
        <taxon>Nucleocytoviricota</taxon>
        <taxon>Megaviricetes</taxon>
        <taxon>Imitervirales</taxon>
        <taxon>Mimiviridae</taxon>
        <taxon>Klosneuvirinae</taxon>
    </lineage>
</organism>
<dbReference type="PANTHER" id="PTHR42973">
    <property type="entry name" value="BINDING OXIDOREDUCTASE, PUTATIVE (AFU_ORTHOLOGUE AFUA_1G17690)-RELATED"/>
    <property type="match status" value="1"/>
</dbReference>
<reference evidence="7" key="1">
    <citation type="submission" date="2018-10" db="EMBL/GenBank/DDBJ databases">
        <title>Hidden diversity of soil giant viruses.</title>
        <authorList>
            <person name="Schulz F."/>
            <person name="Alteio L."/>
            <person name="Goudeau D."/>
            <person name="Ryan E.M."/>
            <person name="Malmstrom R.R."/>
            <person name="Blanchard J."/>
            <person name="Woyke T."/>
        </authorList>
    </citation>
    <scope>NUCLEOTIDE SEQUENCE</scope>
    <source>
        <strain evidence="7">BAV1</strain>
    </source>
</reference>
<evidence type="ECO:0000259" key="6">
    <source>
        <dbReference type="PROSITE" id="PS51387"/>
    </source>
</evidence>
<dbReference type="SUPFAM" id="SSF56176">
    <property type="entry name" value="FAD-binding/transporter-associated domain-like"/>
    <property type="match status" value="1"/>
</dbReference>
<evidence type="ECO:0000256" key="1">
    <source>
        <dbReference type="ARBA" id="ARBA00001974"/>
    </source>
</evidence>
<sequence length="491" mass="55886">MLATTPEIWPIKAKQIILDKGINIEALMKSFTEIWFPWSDQYNSERTYFSLRIELRPLFIIKPHTIDEIETILNYVTDKQLTIRIMNGRHSSALVSSDVLVDMSFFTNKTLEIKNENEEILIAGAGNTQGALNEFLFSFLQREIYSHFGHFIHPRVDTEAFPGGSAASVGIAGISTVGGVGTLCRSFGLTVDHTLSYTITVPPTNSLERAKTINASEKENSDLFWALRGGGANNFGIISEITFTVLDVPTIIVYTVKWSWKNAKKVLEEYQQSSINRPNNYNEDLSIYYNNGLKGIELAGLYIMLEGESFIQATKNIKKELHSLVGELVINEPIRYSDIYRQKVRDRVYFNFSIIQPIFSDNLKAEYSVDLINLADKRKLTGPVSITFTLLGGKISKVSRKATAYYPRHKQFFIDIATFWNTIQESASMDKWTQEAVELYLYDHSYLYLGFPLTFNLPQPPNIYYGKNTKLLKQIKKKYDPLNILTSTGTI</sequence>
<dbReference type="InterPro" id="IPR016169">
    <property type="entry name" value="FAD-bd_PCMH_sub2"/>
</dbReference>
<keyword evidence="3" id="KW-0285">Flavoprotein</keyword>
<proteinExistence type="inferred from homology"/>
<comment type="cofactor">
    <cofactor evidence="1">
        <name>FAD</name>
        <dbReference type="ChEBI" id="CHEBI:57692"/>
    </cofactor>
</comment>
<dbReference type="InterPro" id="IPR006094">
    <property type="entry name" value="Oxid_FAD_bind_N"/>
</dbReference>
<dbReference type="Pfam" id="PF08031">
    <property type="entry name" value="BBE"/>
    <property type="match status" value="1"/>
</dbReference>
<dbReference type="PROSITE" id="PS51387">
    <property type="entry name" value="FAD_PCMH"/>
    <property type="match status" value="1"/>
</dbReference>
<dbReference type="InterPro" id="IPR016167">
    <property type="entry name" value="FAD-bd_PCMH_sub1"/>
</dbReference>
<evidence type="ECO:0000256" key="3">
    <source>
        <dbReference type="ARBA" id="ARBA00022630"/>
    </source>
</evidence>
<dbReference type="Gene3D" id="3.30.465.10">
    <property type="match status" value="1"/>
</dbReference>
<comment type="similarity">
    <text evidence="2">Belongs to the oxygen-dependent FAD-linked oxidoreductase family.</text>
</comment>
<evidence type="ECO:0000256" key="4">
    <source>
        <dbReference type="ARBA" id="ARBA00022827"/>
    </source>
</evidence>
<gene>
    <name evidence="7" type="ORF">Barrevirus1_3</name>
</gene>